<comment type="similarity">
    <text evidence="3 7">Belongs to the peptidase S26 family.</text>
</comment>
<feature type="transmembrane region" description="Helical" evidence="7">
    <location>
        <begin position="318"/>
        <end position="340"/>
    </location>
</feature>
<dbReference type="RefSeq" id="WP_368007988.1">
    <property type="nucleotide sequence ID" value="NZ_JAMXFF010000032.1"/>
</dbReference>
<dbReference type="PRINTS" id="PR00727">
    <property type="entry name" value="LEADERPTASE"/>
</dbReference>
<dbReference type="InterPro" id="IPR036286">
    <property type="entry name" value="LexA/Signal_pep-like_sf"/>
</dbReference>
<dbReference type="SUPFAM" id="SSF51306">
    <property type="entry name" value="LexA/Signal peptidase"/>
    <property type="match status" value="1"/>
</dbReference>
<evidence type="ECO:0000256" key="4">
    <source>
        <dbReference type="ARBA" id="ARBA00013208"/>
    </source>
</evidence>
<comment type="caution">
    <text evidence="10">The sequence shown here is derived from an EMBL/GenBank/DDBJ whole genome shotgun (WGS) entry which is preliminary data.</text>
</comment>
<dbReference type="GO" id="GO:0009003">
    <property type="term" value="F:signal peptidase activity"/>
    <property type="evidence" value="ECO:0007669"/>
    <property type="project" value="UniProtKB-EC"/>
</dbReference>
<dbReference type="InterPro" id="IPR019533">
    <property type="entry name" value="Peptidase_S26"/>
</dbReference>
<keyword evidence="11" id="KW-1185">Reference proteome</keyword>
<keyword evidence="6 7" id="KW-0378">Hydrolase</keyword>
<feature type="transmembrane region" description="Helical" evidence="7">
    <location>
        <begin position="288"/>
        <end position="306"/>
    </location>
</feature>
<dbReference type="InterPro" id="IPR019758">
    <property type="entry name" value="Pept_S26A_signal_pept_1_CS"/>
</dbReference>
<accession>A0ABT2MVD9</accession>
<name>A0ABT2MVD9_9CYAN</name>
<dbReference type="InterPro" id="IPR000223">
    <property type="entry name" value="Pept_S26A_signal_pept_1"/>
</dbReference>
<dbReference type="PROSITE" id="PS00501">
    <property type="entry name" value="SPASE_I_1"/>
    <property type="match status" value="1"/>
</dbReference>
<comment type="subcellular location">
    <subcellularLocation>
        <location evidence="2">Cell membrane</location>
        <topology evidence="2">Single-pass type II membrane protein</topology>
    </subcellularLocation>
    <subcellularLocation>
        <location evidence="7">Membrane</location>
        <topology evidence="7">Single-pass type II membrane protein</topology>
    </subcellularLocation>
</comment>
<dbReference type="NCBIfam" id="TIGR02227">
    <property type="entry name" value="sigpep_I_bact"/>
    <property type="match status" value="1"/>
</dbReference>
<dbReference type="Pfam" id="PF10502">
    <property type="entry name" value="Peptidase_S26"/>
    <property type="match status" value="1"/>
</dbReference>
<dbReference type="PROSITE" id="PS00761">
    <property type="entry name" value="SPASE_I_3"/>
    <property type="match status" value="1"/>
</dbReference>
<evidence type="ECO:0000313" key="11">
    <source>
        <dbReference type="Proteomes" id="UP001525890"/>
    </source>
</evidence>
<feature type="transmembrane region" description="Helical" evidence="7">
    <location>
        <begin position="199"/>
        <end position="218"/>
    </location>
</feature>
<feature type="transmembrane region" description="Helical" evidence="7">
    <location>
        <begin position="261"/>
        <end position="282"/>
    </location>
</feature>
<keyword evidence="5 7" id="KW-0645">Protease</keyword>
<evidence type="ECO:0000256" key="8">
    <source>
        <dbReference type="SAM" id="MobiDB-lite"/>
    </source>
</evidence>
<evidence type="ECO:0000256" key="3">
    <source>
        <dbReference type="ARBA" id="ARBA00009370"/>
    </source>
</evidence>
<evidence type="ECO:0000256" key="5">
    <source>
        <dbReference type="ARBA" id="ARBA00022670"/>
    </source>
</evidence>
<feature type="transmembrane region" description="Helical" evidence="7">
    <location>
        <begin position="175"/>
        <end position="193"/>
    </location>
</feature>
<reference evidence="10 11" key="1">
    <citation type="journal article" date="2022" name="Front. Microbiol.">
        <title>High genomic differentiation and limited gene flow indicate recent cryptic speciation within the genus Laspinema (cyanobacteria).</title>
        <authorList>
            <person name="Stanojkovic A."/>
            <person name="Skoupy S."/>
            <person name="Skaloud P."/>
            <person name="Dvorak P."/>
        </authorList>
    </citation>
    <scope>NUCLEOTIDE SEQUENCE [LARGE SCALE GENOMIC DNA]</scope>
    <source>
        <strain evidence="10 11">D2a</strain>
    </source>
</reference>
<keyword evidence="7" id="KW-0812">Transmembrane</keyword>
<feature type="domain" description="Peptidase S26" evidence="9">
    <location>
        <begin position="331"/>
        <end position="482"/>
    </location>
</feature>
<keyword evidence="7" id="KW-1133">Transmembrane helix</keyword>
<comment type="caution">
    <text evidence="7">Lacks conserved residue(s) required for the propagation of feature annotation.</text>
</comment>
<evidence type="ECO:0000256" key="7">
    <source>
        <dbReference type="RuleBase" id="RU362042"/>
    </source>
</evidence>
<feature type="region of interest" description="Disordered" evidence="8">
    <location>
        <begin position="103"/>
        <end position="144"/>
    </location>
</feature>
<dbReference type="EMBL" id="JAMXFF010000032">
    <property type="protein sequence ID" value="MCT7968477.1"/>
    <property type="molecule type" value="Genomic_DNA"/>
</dbReference>
<evidence type="ECO:0000256" key="2">
    <source>
        <dbReference type="ARBA" id="ARBA00004401"/>
    </source>
</evidence>
<keyword evidence="7" id="KW-0472">Membrane</keyword>
<evidence type="ECO:0000259" key="9">
    <source>
        <dbReference type="Pfam" id="PF10502"/>
    </source>
</evidence>
<dbReference type="Gene3D" id="2.10.109.10">
    <property type="entry name" value="Umud Fragment, subunit A"/>
    <property type="match status" value="1"/>
</dbReference>
<dbReference type="CDD" id="cd06530">
    <property type="entry name" value="S26_SPase_I"/>
    <property type="match status" value="1"/>
</dbReference>
<gene>
    <name evidence="10" type="primary">lepB</name>
    <name evidence="10" type="ORF">NG799_19385</name>
</gene>
<evidence type="ECO:0000313" key="10">
    <source>
        <dbReference type="EMBL" id="MCT7968477.1"/>
    </source>
</evidence>
<dbReference type="InterPro" id="IPR019756">
    <property type="entry name" value="Pept_S26A_signal_pept_1_Ser-AS"/>
</dbReference>
<dbReference type="EC" id="3.4.21.89" evidence="4 7"/>
<comment type="catalytic activity">
    <reaction evidence="1 7">
        <text>Cleavage of hydrophobic, N-terminal signal or leader sequences from secreted and periplasmic proteins.</text>
        <dbReference type="EC" id="3.4.21.89"/>
    </reaction>
</comment>
<proteinExistence type="inferred from homology"/>
<protein>
    <recommendedName>
        <fullName evidence="4 7">Signal peptidase I</fullName>
        <ecNumber evidence="4 7">3.4.21.89</ecNumber>
    </recommendedName>
</protein>
<evidence type="ECO:0000256" key="1">
    <source>
        <dbReference type="ARBA" id="ARBA00000677"/>
    </source>
</evidence>
<evidence type="ECO:0000256" key="6">
    <source>
        <dbReference type="ARBA" id="ARBA00022801"/>
    </source>
</evidence>
<dbReference type="PANTHER" id="PTHR43390:SF1">
    <property type="entry name" value="CHLOROPLAST PROCESSING PEPTIDASE"/>
    <property type="match status" value="1"/>
</dbReference>
<dbReference type="Proteomes" id="UP001525890">
    <property type="component" value="Unassembled WGS sequence"/>
</dbReference>
<sequence>MTPAKLQVQAKQGDLRAIAALIDDCLTPHGMRAQVRLHQGLLSVSVQAPTPRHRQRCVSAIRQLLMKLKIPAVARVRILGKNRDRSVIWSEEFALGNGTSVRTVAPRRRKRQNDGNRDTLAGGLSRVTPRPSSTGIQPRRSPRATLQKDPWLAVNLSVLFPGLGQIYAGKFFRGLLIILIEAVLIVVALAAFFSPEGNTLTSLGLVLPIFGIYLVNIIDAHRCFKPLSFLRLERVLKNKRNKNNPWVAVFLSQLLPGLGHLYLKNFGLGAVLMISLIVASNIARLHPGWLLVPPLLYAIACYHAYFSCPRSALHSQDPIVMIVILIVTFKLTTILIPAWVEHDFVQRFTIPSDSMVPTLRSGDQILALKSRGRPPQPGDLVVFRAPEFAKTLDPNAGDLFIKRTIGMPLDVLRLKDGIIYINNEPLPEDYIAGPAQYNLNPQIVPADSYFVLGDNRNNSFDSHVWGYVPRNHIIGKAYKIYWPPERIGPLR</sequence>
<organism evidence="10 11">
    <name type="scientific">Laspinema palackyanum D2a</name>
    <dbReference type="NCBI Taxonomy" id="2953684"/>
    <lineage>
        <taxon>Bacteria</taxon>
        <taxon>Bacillati</taxon>
        <taxon>Cyanobacteriota</taxon>
        <taxon>Cyanophyceae</taxon>
        <taxon>Oscillatoriophycideae</taxon>
        <taxon>Oscillatoriales</taxon>
        <taxon>Laspinemataceae</taxon>
        <taxon>Laspinema</taxon>
        <taxon>Laspinema palackyanum</taxon>
    </lineage>
</organism>
<dbReference type="PANTHER" id="PTHR43390">
    <property type="entry name" value="SIGNAL PEPTIDASE I"/>
    <property type="match status" value="1"/>
</dbReference>